<name>A0A5F1Y5B0_9LEPT</name>
<dbReference type="EMBL" id="RQFA01000088">
    <property type="protein sequence ID" value="TGK27546.1"/>
    <property type="molecule type" value="Genomic_DNA"/>
</dbReference>
<feature type="transmembrane region" description="Helical" evidence="1">
    <location>
        <begin position="7"/>
        <end position="30"/>
    </location>
</feature>
<dbReference type="AlphaFoldDB" id="A0A5F1Y5B0"/>
<keyword evidence="1" id="KW-0472">Membrane</keyword>
<organism evidence="2 3">
    <name type="scientific">Leptospira gomenensis</name>
    <dbReference type="NCBI Taxonomy" id="2484974"/>
    <lineage>
        <taxon>Bacteria</taxon>
        <taxon>Pseudomonadati</taxon>
        <taxon>Spirochaetota</taxon>
        <taxon>Spirochaetia</taxon>
        <taxon>Leptospirales</taxon>
        <taxon>Leptospiraceae</taxon>
        <taxon>Leptospira</taxon>
    </lineage>
</organism>
<gene>
    <name evidence="2" type="ORF">EHQ17_19445</name>
</gene>
<dbReference type="Proteomes" id="UP000298277">
    <property type="component" value="Unassembled WGS sequence"/>
</dbReference>
<accession>A0A5F1Y5B0</accession>
<protein>
    <submittedName>
        <fullName evidence="2">Uncharacterized protein</fullName>
    </submittedName>
</protein>
<keyword evidence="1" id="KW-0812">Transmembrane</keyword>
<evidence type="ECO:0000256" key="1">
    <source>
        <dbReference type="SAM" id="Phobius"/>
    </source>
</evidence>
<keyword evidence="3" id="KW-1185">Reference proteome</keyword>
<keyword evidence="1" id="KW-1133">Transmembrane helix</keyword>
<comment type="caution">
    <text evidence="2">The sequence shown here is derived from an EMBL/GenBank/DDBJ whole genome shotgun (WGS) entry which is preliminary data.</text>
</comment>
<evidence type="ECO:0000313" key="2">
    <source>
        <dbReference type="EMBL" id="TGK27546.1"/>
    </source>
</evidence>
<sequence>MISKKTLIIFALCGGIGTLVLLLIAVQVFFRYSASIVLQDIRAYTIELQPQSDCLIKLSPSCSTQHIEVIGPNFARELLARKQQLASSATIRPLFDSQIFTFNPFFGIYELSFTSNNCLVFRVTYSPLIRKFSGPTYHSCYERER</sequence>
<evidence type="ECO:0000313" key="3">
    <source>
        <dbReference type="Proteomes" id="UP000298277"/>
    </source>
</evidence>
<proteinExistence type="predicted"/>
<reference evidence="2" key="1">
    <citation type="journal article" date="2019" name="PLoS Negl. Trop. Dis.">
        <title>Revisiting the worldwide diversity of Leptospira species in the environment.</title>
        <authorList>
            <person name="Vincent A.T."/>
            <person name="Schiettekatte O."/>
            <person name="Bourhy P."/>
            <person name="Veyrier F.J."/>
            <person name="Picardeau M."/>
        </authorList>
    </citation>
    <scope>NUCLEOTIDE SEQUENCE [LARGE SCALE GENOMIC DNA]</scope>
    <source>
        <strain evidence="2">201800299</strain>
    </source>
</reference>